<dbReference type="STRING" id="261392.SAMN02745149_00949"/>
<organism evidence="1 2">
    <name type="scientific">Treponema porcinum</name>
    <dbReference type="NCBI Taxonomy" id="261392"/>
    <lineage>
        <taxon>Bacteria</taxon>
        <taxon>Pseudomonadati</taxon>
        <taxon>Spirochaetota</taxon>
        <taxon>Spirochaetia</taxon>
        <taxon>Spirochaetales</taxon>
        <taxon>Treponemataceae</taxon>
        <taxon>Treponema</taxon>
    </lineage>
</organism>
<dbReference type="OrthoDB" id="9781180at2"/>
<name>A0A1T4K1T4_TREPO</name>
<dbReference type="Proteomes" id="UP000190423">
    <property type="component" value="Unassembled WGS sequence"/>
</dbReference>
<reference evidence="1 2" key="1">
    <citation type="submission" date="2017-02" db="EMBL/GenBank/DDBJ databases">
        <authorList>
            <person name="Peterson S.W."/>
        </authorList>
    </citation>
    <scope>NUCLEOTIDE SEQUENCE [LARGE SCALE GENOMIC DNA]</scope>
    <source>
        <strain evidence="1 2">ATCC BAA-908</strain>
    </source>
</reference>
<proteinExistence type="predicted"/>
<evidence type="ECO:0000313" key="1">
    <source>
        <dbReference type="EMBL" id="SJZ36410.1"/>
    </source>
</evidence>
<dbReference type="RefSeq" id="WP_078932849.1">
    <property type="nucleotide sequence ID" value="NZ_FUWG01000006.1"/>
</dbReference>
<keyword evidence="1" id="KW-0808">Transferase</keyword>
<dbReference type="AlphaFoldDB" id="A0A1T4K1T4"/>
<dbReference type="Gene3D" id="3.40.50.300">
    <property type="entry name" value="P-loop containing nucleotide triphosphate hydrolases"/>
    <property type="match status" value="1"/>
</dbReference>
<dbReference type="GeneID" id="78316249"/>
<evidence type="ECO:0000313" key="2">
    <source>
        <dbReference type="Proteomes" id="UP000190423"/>
    </source>
</evidence>
<dbReference type="Pfam" id="PF13189">
    <property type="entry name" value="Cytidylate_kin2"/>
    <property type="match status" value="1"/>
</dbReference>
<protein>
    <submittedName>
        <fullName evidence="1">Cytidylate kinase</fullName>
    </submittedName>
</protein>
<dbReference type="EMBL" id="FUWG01000006">
    <property type="protein sequence ID" value="SJZ36410.1"/>
    <property type="molecule type" value="Genomic_DNA"/>
</dbReference>
<gene>
    <name evidence="1" type="ORF">SAMN02745149_00949</name>
</gene>
<accession>A0A1T4K1T4</accession>
<keyword evidence="1" id="KW-0418">Kinase</keyword>
<dbReference type="InterPro" id="IPR027417">
    <property type="entry name" value="P-loop_NTPase"/>
</dbReference>
<keyword evidence="2" id="KW-1185">Reference proteome</keyword>
<sequence>MKKFVITIGREFGCNAREIGRQLAARLGVPFYDKELVDRAARLAGVNADFYGKSDEHPGIKESFFTEFGYGASSSFYSEDAIRAQAFVIRQIANTESCVMLGRCADYFLSEFGTTLNAFVYAPLPYRIKHIAEAYGLSEKDAQKMIKQIDRRRHNYYRYVTGKNRGDRHGRNIMIDVEMFGVEGAVELIYQAVCQRFKI</sequence>
<dbReference type="GO" id="GO:0016301">
    <property type="term" value="F:kinase activity"/>
    <property type="evidence" value="ECO:0007669"/>
    <property type="project" value="UniProtKB-KW"/>
</dbReference>